<dbReference type="EMBL" id="LAZR01000513">
    <property type="protein sequence ID" value="KKN65928.1"/>
    <property type="molecule type" value="Genomic_DNA"/>
</dbReference>
<comment type="caution">
    <text evidence="1">The sequence shown here is derived from an EMBL/GenBank/DDBJ whole genome shotgun (WGS) entry which is preliminary data.</text>
</comment>
<evidence type="ECO:0000313" key="1">
    <source>
        <dbReference type="EMBL" id="KKN65928.1"/>
    </source>
</evidence>
<name>A0A0F9VJC6_9ZZZZ</name>
<proteinExistence type="predicted"/>
<accession>A0A0F9VJC6</accession>
<reference evidence="1" key="1">
    <citation type="journal article" date="2015" name="Nature">
        <title>Complex archaea that bridge the gap between prokaryotes and eukaryotes.</title>
        <authorList>
            <person name="Spang A."/>
            <person name="Saw J.H."/>
            <person name="Jorgensen S.L."/>
            <person name="Zaremba-Niedzwiedzka K."/>
            <person name="Martijn J."/>
            <person name="Lind A.E."/>
            <person name="van Eijk R."/>
            <person name="Schleper C."/>
            <person name="Guy L."/>
            <person name="Ettema T.J."/>
        </authorList>
    </citation>
    <scope>NUCLEOTIDE SEQUENCE</scope>
</reference>
<sequence>MKKINFTLRIDEAIWDEFKEYCIENGFLISRKAGILVEEFVKKINK</sequence>
<dbReference type="AlphaFoldDB" id="A0A0F9VJC6"/>
<organism evidence="1">
    <name type="scientific">marine sediment metagenome</name>
    <dbReference type="NCBI Taxonomy" id="412755"/>
    <lineage>
        <taxon>unclassified sequences</taxon>
        <taxon>metagenomes</taxon>
        <taxon>ecological metagenomes</taxon>
    </lineage>
</organism>
<protein>
    <submittedName>
        <fullName evidence="1">Uncharacterized protein</fullName>
    </submittedName>
</protein>
<gene>
    <name evidence="1" type="ORF">LCGC14_0476310</name>
</gene>